<organism evidence="1 2">
    <name type="scientific">Eumeta variegata</name>
    <name type="common">Bagworm moth</name>
    <name type="synonym">Eumeta japonica</name>
    <dbReference type="NCBI Taxonomy" id="151549"/>
    <lineage>
        <taxon>Eukaryota</taxon>
        <taxon>Metazoa</taxon>
        <taxon>Ecdysozoa</taxon>
        <taxon>Arthropoda</taxon>
        <taxon>Hexapoda</taxon>
        <taxon>Insecta</taxon>
        <taxon>Pterygota</taxon>
        <taxon>Neoptera</taxon>
        <taxon>Endopterygota</taxon>
        <taxon>Lepidoptera</taxon>
        <taxon>Glossata</taxon>
        <taxon>Ditrysia</taxon>
        <taxon>Tineoidea</taxon>
        <taxon>Psychidae</taxon>
        <taxon>Oiketicinae</taxon>
        <taxon>Eumeta</taxon>
    </lineage>
</organism>
<comment type="caution">
    <text evidence="1">The sequence shown here is derived from an EMBL/GenBank/DDBJ whole genome shotgun (WGS) entry which is preliminary data.</text>
</comment>
<dbReference type="EMBL" id="BGZK01003585">
    <property type="protein sequence ID" value="GBP02784.1"/>
    <property type="molecule type" value="Genomic_DNA"/>
</dbReference>
<proteinExistence type="predicted"/>
<dbReference type="AlphaFoldDB" id="A0A4C1SLD6"/>
<gene>
    <name evidence="1" type="ORF">EVAR_69382_1</name>
</gene>
<dbReference type="OrthoDB" id="6159439at2759"/>
<feature type="non-terminal residue" evidence="1">
    <location>
        <position position="1"/>
    </location>
</feature>
<dbReference type="STRING" id="151549.A0A4C1SLD6"/>
<evidence type="ECO:0000313" key="2">
    <source>
        <dbReference type="Proteomes" id="UP000299102"/>
    </source>
</evidence>
<evidence type="ECO:0000313" key="1">
    <source>
        <dbReference type="EMBL" id="GBP02784.1"/>
    </source>
</evidence>
<dbReference type="Proteomes" id="UP000299102">
    <property type="component" value="Unassembled WGS sequence"/>
</dbReference>
<protein>
    <submittedName>
        <fullName evidence="1">Uncharacterized protein</fullName>
    </submittedName>
</protein>
<name>A0A4C1SLD6_EUMVA</name>
<reference evidence="1 2" key="1">
    <citation type="journal article" date="2019" name="Commun. Biol.">
        <title>The bagworm genome reveals a unique fibroin gene that provides high tensile strength.</title>
        <authorList>
            <person name="Kono N."/>
            <person name="Nakamura H."/>
            <person name="Ohtoshi R."/>
            <person name="Tomita M."/>
            <person name="Numata K."/>
            <person name="Arakawa K."/>
        </authorList>
    </citation>
    <scope>NUCLEOTIDE SEQUENCE [LARGE SCALE GENOMIC DNA]</scope>
</reference>
<accession>A0A4C1SLD6</accession>
<keyword evidence="2" id="KW-1185">Reference proteome</keyword>
<sequence>HHGTYEELQKDIFSLSQMGGGFYPVPQGFSMGHGGNMGAVGMRQDAMVQRTKICRSKLPANDAMRGFNAPRTLHFSPPRSYFTLLRRFRNKLHSSGRVSRVKLYYIIIGFFGALGTISYELQCIRERGEGEREERKRMSAEDEWYNKSLSALRMNSGHHANLAAAPMLQYQT</sequence>